<evidence type="ECO:0000256" key="3">
    <source>
        <dbReference type="ARBA" id="ARBA00023163"/>
    </source>
</evidence>
<name>A0AB39HFK2_9VIBR</name>
<geneLocation type="plasmid" evidence="5">
    <name>p-HB236076</name>
</geneLocation>
<dbReference type="Pfam" id="PF00196">
    <property type="entry name" value="GerE"/>
    <property type="match status" value="1"/>
</dbReference>
<accession>A0AB39HFK2</accession>
<dbReference type="EMBL" id="CP162602">
    <property type="protein sequence ID" value="XDK26824.1"/>
    <property type="molecule type" value="Genomic_DNA"/>
</dbReference>
<dbReference type="PANTHER" id="PTHR44688">
    <property type="entry name" value="DNA-BINDING TRANSCRIPTIONAL ACTIVATOR DEVR_DOSR"/>
    <property type="match status" value="1"/>
</dbReference>
<evidence type="ECO:0000256" key="2">
    <source>
        <dbReference type="ARBA" id="ARBA00023125"/>
    </source>
</evidence>
<dbReference type="SUPFAM" id="SSF46894">
    <property type="entry name" value="C-terminal effector domain of the bipartite response regulators"/>
    <property type="match status" value="1"/>
</dbReference>
<dbReference type="PANTHER" id="PTHR44688:SF16">
    <property type="entry name" value="DNA-BINDING TRANSCRIPTIONAL ACTIVATOR DEVR_DOSR"/>
    <property type="match status" value="1"/>
</dbReference>
<feature type="domain" description="HTH luxR-type" evidence="4">
    <location>
        <begin position="146"/>
        <end position="211"/>
    </location>
</feature>
<keyword evidence="5" id="KW-0614">Plasmid</keyword>
<dbReference type="Pfam" id="PF21155">
    <property type="entry name" value="VpsT-like_REC"/>
    <property type="match status" value="1"/>
</dbReference>
<dbReference type="InterPro" id="IPR016032">
    <property type="entry name" value="Sig_transdc_resp-reg_C-effctor"/>
</dbReference>
<dbReference type="AlphaFoldDB" id="A0AB39HFK2"/>
<sequence>MFDDQLRIQLLASPSVQNQSFCHLLVQHTQLPIELVDYRQAQQVKSSVRCINVFDCQLEWPDDMCRHFNHDDKVVANVLLNIAPDTPIHSIAQWQKLKGVFQTDDSLERVCQGLKAIVIGENWLSRRFSQQLLDYLQTTRSDILEPNTEVSSLTKRERQVLISLKQGQSNMDIAQNLFVSEHTIKSHLYKIFKKIEVKNRTQAIEWAKCHL</sequence>
<dbReference type="FunFam" id="1.10.10.10:FF:000153">
    <property type="entry name" value="LuxR family transcriptional regulator"/>
    <property type="match status" value="1"/>
</dbReference>
<dbReference type="InterPro" id="IPR000792">
    <property type="entry name" value="Tscrpt_reg_LuxR_C"/>
</dbReference>
<evidence type="ECO:0000313" key="5">
    <source>
        <dbReference type="EMBL" id="XDK26824.1"/>
    </source>
</evidence>
<reference evidence="5" key="1">
    <citation type="submission" date="2024-07" db="EMBL/GenBank/DDBJ databases">
        <title>Genome Analysis of a Potential Novel Vibrio Species Secreting pH- and Thermo-stable Alginate Lyase and its Application in Producing Alginate Oligosaccharides.</title>
        <authorList>
            <person name="Huang H."/>
            <person name="Bao K."/>
        </authorList>
    </citation>
    <scope>NUCLEOTIDE SEQUENCE</scope>
    <source>
        <strain evidence="5">HB236076</strain>
        <plasmid evidence="5">p-HB236076</plasmid>
    </source>
</reference>
<organism evidence="5">
    <name type="scientific">Vibrio sp. HB236076</name>
    <dbReference type="NCBI Taxonomy" id="3232307"/>
    <lineage>
        <taxon>Bacteria</taxon>
        <taxon>Pseudomonadati</taxon>
        <taxon>Pseudomonadota</taxon>
        <taxon>Gammaproteobacteria</taxon>
        <taxon>Vibrionales</taxon>
        <taxon>Vibrionaceae</taxon>
        <taxon>Vibrio</taxon>
    </lineage>
</organism>
<proteinExistence type="predicted"/>
<dbReference type="Gene3D" id="1.10.10.10">
    <property type="entry name" value="Winged helix-like DNA-binding domain superfamily/Winged helix DNA-binding domain"/>
    <property type="match status" value="1"/>
</dbReference>
<dbReference type="GO" id="GO:0003677">
    <property type="term" value="F:DNA binding"/>
    <property type="evidence" value="ECO:0007669"/>
    <property type="project" value="UniProtKB-KW"/>
</dbReference>
<dbReference type="PROSITE" id="PS50043">
    <property type="entry name" value="HTH_LUXR_2"/>
    <property type="match status" value="1"/>
</dbReference>
<dbReference type="InterPro" id="IPR036388">
    <property type="entry name" value="WH-like_DNA-bd_sf"/>
</dbReference>
<keyword evidence="3" id="KW-0804">Transcription</keyword>
<dbReference type="SMART" id="SM00421">
    <property type="entry name" value="HTH_LUXR"/>
    <property type="match status" value="1"/>
</dbReference>
<dbReference type="InterPro" id="IPR049151">
    <property type="entry name" value="CsgD-like_REC"/>
</dbReference>
<dbReference type="Gene3D" id="3.40.50.2300">
    <property type="match status" value="1"/>
</dbReference>
<dbReference type="RefSeq" id="WP_306099738.1">
    <property type="nucleotide sequence ID" value="NZ_CP162602.1"/>
</dbReference>
<keyword evidence="1" id="KW-0805">Transcription regulation</keyword>
<dbReference type="PRINTS" id="PR00038">
    <property type="entry name" value="HTHLUXR"/>
</dbReference>
<dbReference type="KEGG" id="vih:AB0763_13645"/>
<gene>
    <name evidence="5" type="ORF">AB0763_13645</name>
</gene>
<dbReference type="CDD" id="cd06170">
    <property type="entry name" value="LuxR_C_like"/>
    <property type="match status" value="1"/>
</dbReference>
<evidence type="ECO:0000259" key="4">
    <source>
        <dbReference type="PROSITE" id="PS50043"/>
    </source>
</evidence>
<keyword evidence="2" id="KW-0238">DNA-binding</keyword>
<dbReference type="GO" id="GO:0006355">
    <property type="term" value="P:regulation of DNA-templated transcription"/>
    <property type="evidence" value="ECO:0007669"/>
    <property type="project" value="InterPro"/>
</dbReference>
<evidence type="ECO:0000256" key="1">
    <source>
        <dbReference type="ARBA" id="ARBA00023015"/>
    </source>
</evidence>
<protein>
    <submittedName>
        <fullName evidence="5">LuxR C-terminal-related transcriptional regulator</fullName>
    </submittedName>
</protein>